<reference evidence="4" key="1">
    <citation type="submission" date="2016-01" db="EMBL/GenBank/DDBJ databases">
        <authorList>
            <person name="Peeters C."/>
        </authorList>
    </citation>
    <scope>NUCLEOTIDE SEQUENCE [LARGE SCALE GENOMIC DNA]</scope>
    <source>
        <strain evidence="4">LMG 22934</strain>
    </source>
</reference>
<dbReference type="PIRSF" id="PIRSF036990">
    <property type="entry name" value="UCP036990_CBS_BON"/>
    <property type="match status" value="1"/>
</dbReference>
<accession>A0A158J126</accession>
<dbReference type="SMART" id="SM00116">
    <property type="entry name" value="CBS"/>
    <property type="match status" value="2"/>
</dbReference>
<dbReference type="Gene3D" id="3.10.580.10">
    <property type="entry name" value="CBS-domain"/>
    <property type="match status" value="1"/>
</dbReference>
<dbReference type="AlphaFoldDB" id="A0A158J126"/>
<feature type="domain" description="CBS" evidence="3">
    <location>
        <begin position="39"/>
        <end position="96"/>
    </location>
</feature>
<dbReference type="Proteomes" id="UP000054977">
    <property type="component" value="Unassembled WGS sequence"/>
</dbReference>
<organism evidence="4 5">
    <name type="scientific">Caballeronia humi</name>
    <dbReference type="NCBI Taxonomy" id="326474"/>
    <lineage>
        <taxon>Bacteria</taxon>
        <taxon>Pseudomonadati</taxon>
        <taxon>Pseudomonadota</taxon>
        <taxon>Betaproteobacteria</taxon>
        <taxon>Burkholderiales</taxon>
        <taxon>Burkholderiaceae</taxon>
        <taxon>Caballeronia</taxon>
    </lineage>
</organism>
<keyword evidence="5" id="KW-1185">Reference proteome</keyword>
<dbReference type="PANTHER" id="PTHR43080:SF26">
    <property type="entry name" value="REGULATORY PROTEIN"/>
    <property type="match status" value="1"/>
</dbReference>
<dbReference type="EMBL" id="FCNW02000051">
    <property type="protein sequence ID" value="SAL62203.1"/>
    <property type="molecule type" value="Genomic_DNA"/>
</dbReference>
<dbReference type="SUPFAM" id="SSF54631">
    <property type="entry name" value="CBS-domain pair"/>
    <property type="match status" value="1"/>
</dbReference>
<dbReference type="Pfam" id="PF00571">
    <property type="entry name" value="CBS"/>
    <property type="match status" value="2"/>
</dbReference>
<proteinExistence type="predicted"/>
<evidence type="ECO:0000259" key="3">
    <source>
        <dbReference type="PROSITE" id="PS51371"/>
    </source>
</evidence>
<dbReference type="STRING" id="326474.AWB65_05703"/>
<dbReference type="InterPro" id="IPR046342">
    <property type="entry name" value="CBS_dom_sf"/>
</dbReference>
<dbReference type="PANTHER" id="PTHR43080">
    <property type="entry name" value="CBS DOMAIN-CONTAINING PROTEIN CBSX3, MITOCHONDRIAL"/>
    <property type="match status" value="1"/>
</dbReference>
<keyword evidence="1 2" id="KW-0129">CBS domain</keyword>
<comment type="caution">
    <text evidence="4">The sequence shown here is derived from an EMBL/GenBank/DDBJ whole genome shotgun (WGS) entry which is preliminary data.</text>
</comment>
<protein>
    <submittedName>
        <fullName evidence="4">CBS domain-containing protein</fullName>
    </submittedName>
</protein>
<sequence length="261" mass="28466">MQVNGRTTSPDKVKPNRCRPTVGNNILDAEKMMQAFDVMTSAVISVRPETTVRDAAKLLVQHRISAMPVLDGDGDLVGMVSEGDLLHRAEIETEKSHRSWWLDLLGSDREAADYVKSHGQTVADVMTRQAVCVADVTPLHEVASILESHHIKRVPVMRDGRLVGIVSRANLVQALAAGAQDPAQCESPSDRDIRAMLMAELTGRNWAFPGRDIVVRDGVVHLWGPVWSTDSLNAMCLAAQGIPGVKSVEDHTIPYPIMPGI</sequence>
<evidence type="ECO:0000313" key="5">
    <source>
        <dbReference type="Proteomes" id="UP000054977"/>
    </source>
</evidence>
<dbReference type="PROSITE" id="PS51371">
    <property type="entry name" value="CBS"/>
    <property type="match status" value="2"/>
</dbReference>
<evidence type="ECO:0000256" key="1">
    <source>
        <dbReference type="ARBA" id="ARBA00023122"/>
    </source>
</evidence>
<dbReference type="InterPro" id="IPR000644">
    <property type="entry name" value="CBS_dom"/>
</dbReference>
<name>A0A158J126_9BURK</name>
<dbReference type="InterPro" id="IPR017080">
    <property type="entry name" value="UCP036990_CBS_BON"/>
</dbReference>
<dbReference type="CDD" id="cd04586">
    <property type="entry name" value="CBS_pair_BON_assoc"/>
    <property type="match status" value="1"/>
</dbReference>
<evidence type="ECO:0000256" key="2">
    <source>
        <dbReference type="PROSITE-ProRule" id="PRU00703"/>
    </source>
</evidence>
<feature type="domain" description="CBS" evidence="3">
    <location>
        <begin position="126"/>
        <end position="182"/>
    </location>
</feature>
<dbReference type="InterPro" id="IPR051257">
    <property type="entry name" value="Diverse_CBS-Domain"/>
</dbReference>
<gene>
    <name evidence="4" type="ORF">AWB65_05703</name>
</gene>
<evidence type="ECO:0000313" key="4">
    <source>
        <dbReference type="EMBL" id="SAL62203.1"/>
    </source>
</evidence>